<keyword evidence="3" id="KW-0238">DNA-binding</keyword>
<dbReference type="PROSITE" id="PS50931">
    <property type="entry name" value="HTH_LYSR"/>
    <property type="match status" value="1"/>
</dbReference>
<dbReference type="Pfam" id="PF03466">
    <property type="entry name" value="LysR_substrate"/>
    <property type="match status" value="1"/>
</dbReference>
<dbReference type="Pfam" id="PF00126">
    <property type="entry name" value="HTH_1"/>
    <property type="match status" value="1"/>
</dbReference>
<dbReference type="InterPro" id="IPR005119">
    <property type="entry name" value="LysR_subst-bd"/>
</dbReference>
<dbReference type="FunFam" id="1.10.10.10:FF:000001">
    <property type="entry name" value="LysR family transcriptional regulator"/>
    <property type="match status" value="1"/>
</dbReference>
<dbReference type="PANTHER" id="PTHR30537:SF1">
    <property type="entry name" value="HTH-TYPE TRANSCRIPTIONAL REGULATOR PGRR"/>
    <property type="match status" value="1"/>
</dbReference>
<keyword evidence="7" id="KW-1185">Reference proteome</keyword>
<sequence length="294" mass="32459">MGDLKAFLAIVRHGNFTRAGIELGVSTSALSHRLRRLETRLGVRLLNRTSRSVLPTQAGQALASRLNEGFDLINNALGALDTWRHDPVGQLRINVPRDAARLLLAPSTVAFVERYSQITLDICVDDRPVDIVAGGFDAGIRYLDHVPGDMVALPLTDPLDWVVVGSPELLDLMGRPASPEDLLRYPCIQMRLGDNRQMPWELGNDEALVRLDVTGPVSSNDTEYSIASAIEGVGLAYCLAWRVEKEVQNGQLEIVLPEWASVGAPFGMYYPGRRQSPPGLRQLIDLLRSRFLSR</sequence>
<evidence type="ECO:0000256" key="4">
    <source>
        <dbReference type="ARBA" id="ARBA00023163"/>
    </source>
</evidence>
<dbReference type="InterPro" id="IPR058163">
    <property type="entry name" value="LysR-type_TF_proteobact-type"/>
</dbReference>
<dbReference type="GO" id="GO:0043565">
    <property type="term" value="F:sequence-specific DNA binding"/>
    <property type="evidence" value="ECO:0007669"/>
    <property type="project" value="TreeGrafter"/>
</dbReference>
<dbReference type="GO" id="GO:0003700">
    <property type="term" value="F:DNA-binding transcription factor activity"/>
    <property type="evidence" value="ECO:0007669"/>
    <property type="project" value="InterPro"/>
</dbReference>
<dbReference type="InterPro" id="IPR000847">
    <property type="entry name" value="LysR_HTH_N"/>
</dbReference>
<organism evidence="6 7">
    <name type="scientific">Larsenimonas rhizosphaerae</name>
    <dbReference type="NCBI Taxonomy" id="2944682"/>
    <lineage>
        <taxon>Bacteria</taxon>
        <taxon>Pseudomonadati</taxon>
        <taxon>Pseudomonadota</taxon>
        <taxon>Gammaproteobacteria</taxon>
        <taxon>Oceanospirillales</taxon>
        <taxon>Halomonadaceae</taxon>
        <taxon>Larsenimonas</taxon>
    </lineage>
</organism>
<name>A0AA41ZCG2_9GAMM</name>
<reference evidence="6" key="1">
    <citation type="submission" date="2022-11" db="EMBL/GenBank/DDBJ databases">
        <title>Larsenimonas rhizosphaerae sp. nov., isolated from a tidal mudflat.</title>
        <authorList>
            <person name="Lee S.D."/>
            <person name="Kim I.S."/>
        </authorList>
    </citation>
    <scope>NUCLEOTIDE SEQUENCE</scope>
    <source>
        <strain evidence="6">GH2-1</strain>
    </source>
</reference>
<evidence type="ECO:0000313" key="6">
    <source>
        <dbReference type="EMBL" id="MCX2522767.1"/>
    </source>
</evidence>
<dbReference type="InterPro" id="IPR036388">
    <property type="entry name" value="WH-like_DNA-bd_sf"/>
</dbReference>
<dbReference type="RefSeq" id="WP_250935970.1">
    <property type="nucleotide sequence ID" value="NZ_JAMLJK010000001.1"/>
</dbReference>
<dbReference type="GO" id="GO:0006351">
    <property type="term" value="P:DNA-templated transcription"/>
    <property type="evidence" value="ECO:0007669"/>
    <property type="project" value="TreeGrafter"/>
</dbReference>
<evidence type="ECO:0000256" key="1">
    <source>
        <dbReference type="ARBA" id="ARBA00009437"/>
    </source>
</evidence>
<dbReference type="PANTHER" id="PTHR30537">
    <property type="entry name" value="HTH-TYPE TRANSCRIPTIONAL REGULATOR"/>
    <property type="match status" value="1"/>
</dbReference>
<protein>
    <submittedName>
        <fullName evidence="6">LysR family transcriptional regulator</fullName>
    </submittedName>
</protein>
<keyword evidence="4" id="KW-0804">Transcription</keyword>
<evidence type="ECO:0000313" key="7">
    <source>
        <dbReference type="Proteomes" id="UP001165678"/>
    </source>
</evidence>
<keyword evidence="2" id="KW-0805">Transcription regulation</keyword>
<dbReference type="Proteomes" id="UP001165678">
    <property type="component" value="Unassembled WGS sequence"/>
</dbReference>
<dbReference type="Gene3D" id="3.40.190.290">
    <property type="match status" value="1"/>
</dbReference>
<evidence type="ECO:0000259" key="5">
    <source>
        <dbReference type="PROSITE" id="PS50931"/>
    </source>
</evidence>
<dbReference type="Gene3D" id="1.10.10.10">
    <property type="entry name" value="Winged helix-like DNA-binding domain superfamily/Winged helix DNA-binding domain"/>
    <property type="match status" value="1"/>
</dbReference>
<evidence type="ECO:0000256" key="3">
    <source>
        <dbReference type="ARBA" id="ARBA00023125"/>
    </source>
</evidence>
<dbReference type="SUPFAM" id="SSF46785">
    <property type="entry name" value="Winged helix' DNA-binding domain"/>
    <property type="match status" value="1"/>
</dbReference>
<feature type="domain" description="HTH lysR-type" evidence="5">
    <location>
        <begin position="1"/>
        <end position="56"/>
    </location>
</feature>
<dbReference type="InterPro" id="IPR036390">
    <property type="entry name" value="WH_DNA-bd_sf"/>
</dbReference>
<accession>A0AA41ZCG2</accession>
<proteinExistence type="inferred from homology"/>
<comment type="caution">
    <text evidence="6">The sequence shown here is derived from an EMBL/GenBank/DDBJ whole genome shotgun (WGS) entry which is preliminary data.</text>
</comment>
<dbReference type="AlphaFoldDB" id="A0AA41ZCG2"/>
<dbReference type="SUPFAM" id="SSF53850">
    <property type="entry name" value="Periplasmic binding protein-like II"/>
    <property type="match status" value="1"/>
</dbReference>
<dbReference type="EMBL" id="JAPIVE010000001">
    <property type="protein sequence ID" value="MCX2522767.1"/>
    <property type="molecule type" value="Genomic_DNA"/>
</dbReference>
<comment type="similarity">
    <text evidence="1">Belongs to the LysR transcriptional regulatory family.</text>
</comment>
<evidence type="ECO:0000256" key="2">
    <source>
        <dbReference type="ARBA" id="ARBA00023015"/>
    </source>
</evidence>
<gene>
    <name evidence="6" type="ORF">OQ287_00745</name>
</gene>